<dbReference type="Gene3D" id="3.40.630.30">
    <property type="match status" value="1"/>
</dbReference>
<evidence type="ECO:0000259" key="1">
    <source>
        <dbReference type="PROSITE" id="PS51186"/>
    </source>
</evidence>
<dbReference type="OrthoDB" id="9796171at2"/>
<dbReference type="RefSeq" id="WP_095594021.1">
    <property type="nucleotide sequence ID" value="NZ_BMKN01000002.1"/>
</dbReference>
<dbReference type="Proteomes" id="UP000606730">
    <property type="component" value="Unassembled WGS sequence"/>
</dbReference>
<gene>
    <name evidence="2" type="primary">ElaA</name>
    <name evidence="2" type="ORF">GCM10011517_20850</name>
</gene>
<protein>
    <submittedName>
        <fullName evidence="2">Acetyltransferase</fullName>
    </submittedName>
</protein>
<organism evidence="2 3">
    <name type="scientific">Actibacterium pelagium</name>
    <dbReference type="NCBI Taxonomy" id="2029103"/>
    <lineage>
        <taxon>Bacteria</taxon>
        <taxon>Pseudomonadati</taxon>
        <taxon>Pseudomonadota</taxon>
        <taxon>Alphaproteobacteria</taxon>
        <taxon>Rhodobacterales</taxon>
        <taxon>Roseobacteraceae</taxon>
        <taxon>Actibacterium</taxon>
    </lineage>
</organism>
<dbReference type="PANTHER" id="PTHR13355">
    <property type="entry name" value="GLUCOSAMINE 6-PHOSPHATE N-ACETYLTRANSFERASE"/>
    <property type="match status" value="1"/>
</dbReference>
<evidence type="ECO:0000313" key="3">
    <source>
        <dbReference type="Proteomes" id="UP000606730"/>
    </source>
</evidence>
<dbReference type="AlphaFoldDB" id="A0A917AGX6"/>
<proteinExistence type="predicted"/>
<sequence length="151" mass="16951">MTLWIGTTHDLEACLDVRRHVFINEQEIPEEEELDDLDGQAIHLLATDKGKPVATARLLFEGQLGKIGRVAVVLSHRGTGLGAEIMYAALDIMDERPEIKIVKLSAQEKVIGFYEKLGFIAQGPTYMDAGIPHRDMYRPADRPKDKKNVRL</sequence>
<dbReference type="PANTHER" id="PTHR13355:SF11">
    <property type="entry name" value="GLUCOSAMINE 6-PHOSPHATE N-ACETYLTRANSFERASE"/>
    <property type="match status" value="1"/>
</dbReference>
<name>A0A917AGX6_9RHOB</name>
<dbReference type="InterPro" id="IPR039143">
    <property type="entry name" value="GNPNAT1-like"/>
</dbReference>
<evidence type="ECO:0000313" key="2">
    <source>
        <dbReference type="EMBL" id="GGE52886.1"/>
    </source>
</evidence>
<comment type="caution">
    <text evidence="2">The sequence shown here is derived from an EMBL/GenBank/DDBJ whole genome shotgun (WGS) entry which is preliminary data.</text>
</comment>
<feature type="domain" description="N-acetyltransferase" evidence="1">
    <location>
        <begin position="1"/>
        <end position="141"/>
    </location>
</feature>
<keyword evidence="3" id="KW-1185">Reference proteome</keyword>
<dbReference type="InterPro" id="IPR016181">
    <property type="entry name" value="Acyl_CoA_acyltransferase"/>
</dbReference>
<dbReference type="GO" id="GO:0004343">
    <property type="term" value="F:glucosamine 6-phosphate N-acetyltransferase activity"/>
    <property type="evidence" value="ECO:0007669"/>
    <property type="project" value="TreeGrafter"/>
</dbReference>
<reference evidence="2" key="1">
    <citation type="journal article" date="2014" name="Int. J. Syst. Evol. Microbiol.">
        <title>Complete genome sequence of Corynebacterium casei LMG S-19264T (=DSM 44701T), isolated from a smear-ripened cheese.</title>
        <authorList>
            <consortium name="US DOE Joint Genome Institute (JGI-PGF)"/>
            <person name="Walter F."/>
            <person name="Albersmeier A."/>
            <person name="Kalinowski J."/>
            <person name="Ruckert C."/>
        </authorList>
    </citation>
    <scope>NUCLEOTIDE SEQUENCE</scope>
    <source>
        <strain evidence="2">CGMCC 1.16012</strain>
    </source>
</reference>
<dbReference type="InterPro" id="IPR000182">
    <property type="entry name" value="GNAT_dom"/>
</dbReference>
<dbReference type="Pfam" id="PF13673">
    <property type="entry name" value="Acetyltransf_10"/>
    <property type="match status" value="1"/>
</dbReference>
<dbReference type="CDD" id="cd04301">
    <property type="entry name" value="NAT_SF"/>
    <property type="match status" value="1"/>
</dbReference>
<dbReference type="SUPFAM" id="SSF55729">
    <property type="entry name" value="Acyl-CoA N-acyltransferases (Nat)"/>
    <property type="match status" value="1"/>
</dbReference>
<dbReference type="PROSITE" id="PS51186">
    <property type="entry name" value="GNAT"/>
    <property type="match status" value="1"/>
</dbReference>
<accession>A0A917AGX6</accession>
<reference evidence="2" key="2">
    <citation type="submission" date="2020-09" db="EMBL/GenBank/DDBJ databases">
        <authorList>
            <person name="Sun Q."/>
            <person name="Zhou Y."/>
        </authorList>
    </citation>
    <scope>NUCLEOTIDE SEQUENCE</scope>
    <source>
        <strain evidence="2">CGMCC 1.16012</strain>
    </source>
</reference>
<dbReference type="EMBL" id="BMKN01000002">
    <property type="protein sequence ID" value="GGE52886.1"/>
    <property type="molecule type" value="Genomic_DNA"/>
</dbReference>